<dbReference type="InterPro" id="IPR042176">
    <property type="entry name" value="Pantoate_ligase_C"/>
</dbReference>
<evidence type="ECO:0000256" key="3">
    <source>
        <dbReference type="ARBA" id="ARBA00022598"/>
    </source>
</evidence>
<dbReference type="GO" id="GO:0004592">
    <property type="term" value="F:pantoate-beta-alanine ligase activity"/>
    <property type="evidence" value="ECO:0007669"/>
    <property type="project" value="UniProtKB-UniRule"/>
</dbReference>
<dbReference type="GO" id="GO:0005829">
    <property type="term" value="C:cytosol"/>
    <property type="evidence" value="ECO:0007669"/>
    <property type="project" value="TreeGrafter"/>
</dbReference>
<sequence>MQTIRTVDELRAALGGHRRAGRTIGLVPTMGALHEGHLALVRAARAEADVVVLSLFVNPTQFDDAGDLAAYPRDEGRDAELAEGADVDLLFAPAVAEVYPTGFATTVSVGGVSGRLEGAHRPGHFDGVALVVTKLFGMVRPDVAWFGQKDAQQVAVVRRVVADLDLGVRIETVPTVREPDGLALSSRNVRLGAADRIRGLALRHGLDAVVARLAAGESDAVAAAEAGRAVMRGEGVEPEYLEVVDPDTFEPVGRTEGRPVLVVVAAPVGPVRLIDNELVEPPR</sequence>
<keyword evidence="10" id="KW-1185">Reference proteome</keyword>
<comment type="subcellular location">
    <subcellularLocation>
        <location evidence="8">Cytoplasm</location>
    </subcellularLocation>
</comment>
<dbReference type="Gene3D" id="3.30.1300.10">
    <property type="entry name" value="Pantoate-beta-alanine ligase, C-terminal domain"/>
    <property type="match status" value="1"/>
</dbReference>
<comment type="subunit">
    <text evidence="8">Homodimer.</text>
</comment>
<keyword evidence="8" id="KW-0963">Cytoplasm</keyword>
<dbReference type="RefSeq" id="WP_114126193.1">
    <property type="nucleotide sequence ID" value="NZ_QOUI01000004.1"/>
</dbReference>
<dbReference type="GO" id="GO:0015940">
    <property type="term" value="P:pantothenate biosynthetic process"/>
    <property type="evidence" value="ECO:0007669"/>
    <property type="project" value="UniProtKB-UniRule"/>
</dbReference>
<comment type="catalytic activity">
    <reaction evidence="7 8">
        <text>(R)-pantoate + beta-alanine + ATP = (R)-pantothenate + AMP + diphosphate + H(+)</text>
        <dbReference type="Rhea" id="RHEA:10912"/>
        <dbReference type="ChEBI" id="CHEBI:15378"/>
        <dbReference type="ChEBI" id="CHEBI:15980"/>
        <dbReference type="ChEBI" id="CHEBI:29032"/>
        <dbReference type="ChEBI" id="CHEBI:30616"/>
        <dbReference type="ChEBI" id="CHEBI:33019"/>
        <dbReference type="ChEBI" id="CHEBI:57966"/>
        <dbReference type="ChEBI" id="CHEBI:456215"/>
        <dbReference type="EC" id="6.3.2.1"/>
    </reaction>
</comment>
<evidence type="ECO:0000256" key="8">
    <source>
        <dbReference type="HAMAP-Rule" id="MF_00158"/>
    </source>
</evidence>
<keyword evidence="3 8" id="KW-0436">Ligase</keyword>
<keyword evidence="5 8" id="KW-0547">Nucleotide-binding</keyword>
<comment type="similarity">
    <text evidence="2 8">Belongs to the pantothenate synthetase family.</text>
</comment>
<protein>
    <recommendedName>
        <fullName evidence="8">Pantothenate synthetase</fullName>
        <shortName evidence="8">PS</shortName>
        <ecNumber evidence="8">6.3.2.1</ecNumber>
    </recommendedName>
    <alternativeName>
        <fullName evidence="8">Pantoate--beta-alanine ligase</fullName>
    </alternativeName>
    <alternativeName>
        <fullName evidence="8">Pantoate-activating enzyme</fullName>
    </alternativeName>
</protein>
<feature type="binding site" evidence="8">
    <location>
        <position position="61"/>
    </location>
    <ligand>
        <name>(R)-pantoate</name>
        <dbReference type="ChEBI" id="CHEBI:15980"/>
    </ligand>
</feature>
<feature type="binding site" evidence="8">
    <location>
        <begin position="184"/>
        <end position="187"/>
    </location>
    <ligand>
        <name>ATP</name>
        <dbReference type="ChEBI" id="CHEBI:30616"/>
    </ligand>
</feature>
<evidence type="ECO:0000256" key="2">
    <source>
        <dbReference type="ARBA" id="ARBA00009256"/>
    </source>
</evidence>
<feature type="binding site" evidence="8">
    <location>
        <position position="153"/>
    </location>
    <ligand>
        <name>(R)-pantoate</name>
        <dbReference type="ChEBI" id="CHEBI:15980"/>
    </ligand>
</feature>
<reference evidence="9 10" key="1">
    <citation type="submission" date="2018-07" db="EMBL/GenBank/DDBJ databases">
        <title>Desertimonas flava gen. nov. sp. nov.</title>
        <authorList>
            <person name="Liu S."/>
        </authorList>
    </citation>
    <scope>NUCLEOTIDE SEQUENCE [LARGE SCALE GENOMIC DNA]</scope>
    <source>
        <strain evidence="9 10">16Sb5-5</strain>
    </source>
</reference>
<dbReference type="GO" id="GO:0005524">
    <property type="term" value="F:ATP binding"/>
    <property type="evidence" value="ECO:0007669"/>
    <property type="project" value="UniProtKB-KW"/>
</dbReference>
<proteinExistence type="inferred from homology"/>
<dbReference type="UniPathway" id="UPA00028">
    <property type="reaction ID" value="UER00005"/>
</dbReference>
<dbReference type="PANTHER" id="PTHR21299:SF1">
    <property type="entry name" value="PANTOATE--BETA-ALANINE LIGASE"/>
    <property type="match status" value="1"/>
</dbReference>
<name>A0A367YW93_9ACTN</name>
<dbReference type="CDD" id="cd00560">
    <property type="entry name" value="PanC"/>
    <property type="match status" value="1"/>
</dbReference>
<feature type="active site" description="Proton donor" evidence="8">
    <location>
        <position position="37"/>
    </location>
</feature>
<keyword evidence="6 8" id="KW-0067">ATP-binding</keyword>
<feature type="binding site" evidence="8">
    <location>
        <begin position="147"/>
        <end position="150"/>
    </location>
    <ligand>
        <name>ATP</name>
        <dbReference type="ChEBI" id="CHEBI:30616"/>
    </ligand>
</feature>
<evidence type="ECO:0000256" key="7">
    <source>
        <dbReference type="ARBA" id="ARBA00048258"/>
    </source>
</evidence>
<dbReference type="AlphaFoldDB" id="A0A367YW93"/>
<dbReference type="Gene3D" id="3.40.50.620">
    <property type="entry name" value="HUPs"/>
    <property type="match status" value="1"/>
</dbReference>
<evidence type="ECO:0000256" key="6">
    <source>
        <dbReference type="ARBA" id="ARBA00022840"/>
    </source>
</evidence>
<accession>A0A367YW93</accession>
<evidence type="ECO:0000256" key="4">
    <source>
        <dbReference type="ARBA" id="ARBA00022655"/>
    </source>
</evidence>
<dbReference type="InterPro" id="IPR003721">
    <property type="entry name" value="Pantoate_ligase"/>
</dbReference>
<organism evidence="9 10">
    <name type="scientific">Desertihabitans brevis</name>
    <dbReference type="NCBI Taxonomy" id="2268447"/>
    <lineage>
        <taxon>Bacteria</taxon>
        <taxon>Bacillati</taxon>
        <taxon>Actinomycetota</taxon>
        <taxon>Actinomycetes</taxon>
        <taxon>Propionibacteriales</taxon>
        <taxon>Propionibacteriaceae</taxon>
        <taxon>Desertihabitans</taxon>
    </lineage>
</organism>
<dbReference type="SUPFAM" id="SSF52374">
    <property type="entry name" value="Nucleotidylyl transferase"/>
    <property type="match status" value="1"/>
</dbReference>
<feature type="binding site" evidence="8">
    <location>
        <position position="176"/>
    </location>
    <ligand>
        <name>ATP</name>
        <dbReference type="ChEBI" id="CHEBI:30616"/>
    </ligand>
</feature>
<evidence type="ECO:0000256" key="5">
    <source>
        <dbReference type="ARBA" id="ARBA00022741"/>
    </source>
</evidence>
<feature type="binding site" evidence="8">
    <location>
        <begin position="30"/>
        <end position="37"/>
    </location>
    <ligand>
        <name>ATP</name>
        <dbReference type="ChEBI" id="CHEBI:30616"/>
    </ligand>
</feature>
<dbReference type="Pfam" id="PF02569">
    <property type="entry name" value="Pantoate_ligase"/>
    <property type="match status" value="1"/>
</dbReference>
<evidence type="ECO:0000313" key="10">
    <source>
        <dbReference type="Proteomes" id="UP000252770"/>
    </source>
</evidence>
<dbReference type="PANTHER" id="PTHR21299">
    <property type="entry name" value="CYTIDYLATE KINASE/PANTOATE-BETA-ALANINE LIGASE"/>
    <property type="match status" value="1"/>
</dbReference>
<comment type="pathway">
    <text evidence="1 8">Cofactor biosynthesis; (R)-pantothenate biosynthesis; (R)-pantothenate from (R)-pantoate and beta-alanine: step 1/1.</text>
</comment>
<comment type="function">
    <text evidence="8">Catalyzes the condensation of pantoate with beta-alanine in an ATP-dependent reaction via a pantoyl-adenylate intermediate.</text>
</comment>
<dbReference type="HAMAP" id="MF_00158">
    <property type="entry name" value="PanC"/>
    <property type="match status" value="1"/>
</dbReference>
<dbReference type="EC" id="6.3.2.1" evidence="8"/>
<dbReference type="EMBL" id="QOUI01000004">
    <property type="protein sequence ID" value="RCK70007.1"/>
    <property type="molecule type" value="Genomic_DNA"/>
</dbReference>
<evidence type="ECO:0000313" key="9">
    <source>
        <dbReference type="EMBL" id="RCK70007.1"/>
    </source>
</evidence>
<evidence type="ECO:0000256" key="1">
    <source>
        <dbReference type="ARBA" id="ARBA00004990"/>
    </source>
</evidence>
<keyword evidence="4 8" id="KW-0566">Pantothenate biosynthesis</keyword>
<dbReference type="InterPro" id="IPR014729">
    <property type="entry name" value="Rossmann-like_a/b/a_fold"/>
</dbReference>
<comment type="caution">
    <text evidence="9">The sequence shown here is derived from an EMBL/GenBank/DDBJ whole genome shotgun (WGS) entry which is preliminary data.</text>
</comment>
<feature type="binding site" evidence="8">
    <location>
        <position position="61"/>
    </location>
    <ligand>
        <name>beta-alanine</name>
        <dbReference type="ChEBI" id="CHEBI:57966"/>
    </ligand>
</feature>
<comment type="miscellaneous">
    <text evidence="8">The reaction proceeds by a bi uni uni bi ping pong mechanism.</text>
</comment>
<dbReference type="Proteomes" id="UP000252770">
    <property type="component" value="Unassembled WGS sequence"/>
</dbReference>
<gene>
    <name evidence="8" type="primary">panC</name>
    <name evidence="9" type="ORF">DT076_08350</name>
</gene>
<dbReference type="FunFam" id="3.40.50.620:FF:000013">
    <property type="entry name" value="Pantothenate synthetase"/>
    <property type="match status" value="1"/>
</dbReference>
<dbReference type="NCBIfam" id="TIGR00018">
    <property type="entry name" value="panC"/>
    <property type="match status" value="1"/>
</dbReference>